<keyword evidence="1" id="KW-0472">Membrane</keyword>
<sequence>MKSAYTDYIYVLNPEEPFLLEEFSILEEKNEEGIVYRWSAWFQYLPLSSSTKAQSIGILDSNCYHLFSSVDQKSKSLNFLHYDCQNPIEMKIQKIIKFIGNDGLQYSFEMNINNFEYENQWYYFDFIYFLYNKKFQIIFIKNEQIIQDKILNILPFEDINLLQKIGGDLIVEDSKIINIRKGDKFASFPGKIMPTYNDNNIKNFALAAITLSRSRKACKCQSNPVKTLMDSDFYELKTLIYTSKFSNCNSFIFSGWFKINEIIKIDQEMTFQFIKLSSNMQNNQLQNQNLSPLQLFYKLSQDINKVVITTYSYTFPSVTQDFTNDPFLIIKEFNINNNISLWHLLYVRLIEDNLNIILKFYEKQQVYEYNTQLVVKQFHQIYYKLFLEIFNFLTATKIFNKKIVILVVEIVMVLLIKIVYHVQRNLIEYIVLKFIQTNNNSILQNL</sequence>
<evidence type="ECO:0000313" key="3">
    <source>
        <dbReference type="Proteomes" id="UP000692954"/>
    </source>
</evidence>
<protein>
    <submittedName>
        <fullName evidence="2">Uncharacterized protein</fullName>
    </submittedName>
</protein>
<gene>
    <name evidence="2" type="ORF">PSON_ATCC_30995.1.T0430036</name>
</gene>
<reference evidence="2" key="1">
    <citation type="submission" date="2021-01" db="EMBL/GenBank/DDBJ databases">
        <authorList>
            <consortium name="Genoscope - CEA"/>
            <person name="William W."/>
        </authorList>
    </citation>
    <scope>NUCLEOTIDE SEQUENCE</scope>
</reference>
<feature type="transmembrane region" description="Helical" evidence="1">
    <location>
        <begin position="403"/>
        <end position="420"/>
    </location>
</feature>
<keyword evidence="1" id="KW-1133">Transmembrane helix</keyword>
<name>A0A8S1MR43_9CILI</name>
<organism evidence="2 3">
    <name type="scientific">Paramecium sonneborni</name>
    <dbReference type="NCBI Taxonomy" id="65129"/>
    <lineage>
        <taxon>Eukaryota</taxon>
        <taxon>Sar</taxon>
        <taxon>Alveolata</taxon>
        <taxon>Ciliophora</taxon>
        <taxon>Intramacronucleata</taxon>
        <taxon>Oligohymenophorea</taxon>
        <taxon>Peniculida</taxon>
        <taxon>Parameciidae</taxon>
        <taxon>Paramecium</taxon>
    </lineage>
</organism>
<dbReference type="OrthoDB" id="318383at2759"/>
<dbReference type="AlphaFoldDB" id="A0A8S1MR43"/>
<keyword evidence="3" id="KW-1185">Reference proteome</keyword>
<keyword evidence="1" id="KW-0812">Transmembrane</keyword>
<dbReference type="Proteomes" id="UP000692954">
    <property type="component" value="Unassembled WGS sequence"/>
</dbReference>
<evidence type="ECO:0000256" key="1">
    <source>
        <dbReference type="SAM" id="Phobius"/>
    </source>
</evidence>
<comment type="caution">
    <text evidence="2">The sequence shown here is derived from an EMBL/GenBank/DDBJ whole genome shotgun (WGS) entry which is preliminary data.</text>
</comment>
<dbReference type="EMBL" id="CAJJDN010000043">
    <property type="protein sequence ID" value="CAD8082129.1"/>
    <property type="molecule type" value="Genomic_DNA"/>
</dbReference>
<accession>A0A8S1MR43</accession>
<evidence type="ECO:0000313" key="2">
    <source>
        <dbReference type="EMBL" id="CAD8082129.1"/>
    </source>
</evidence>
<proteinExistence type="predicted"/>